<dbReference type="InterPro" id="IPR020846">
    <property type="entry name" value="MFS_dom"/>
</dbReference>
<organism evidence="8 9">
    <name type="scientific">Actinomycetospora cinnamomea</name>
    <dbReference type="NCBI Taxonomy" id="663609"/>
    <lineage>
        <taxon>Bacteria</taxon>
        <taxon>Bacillati</taxon>
        <taxon>Actinomycetota</taxon>
        <taxon>Actinomycetes</taxon>
        <taxon>Pseudonocardiales</taxon>
        <taxon>Pseudonocardiaceae</taxon>
        <taxon>Actinomycetospora</taxon>
    </lineage>
</organism>
<dbReference type="PANTHER" id="PTHR43124:SF3">
    <property type="entry name" value="CHLORAMPHENICOL EFFLUX PUMP RV0191"/>
    <property type="match status" value="1"/>
</dbReference>
<keyword evidence="2" id="KW-1003">Cell membrane</keyword>
<evidence type="ECO:0000259" key="7">
    <source>
        <dbReference type="PROSITE" id="PS50850"/>
    </source>
</evidence>
<dbReference type="InterPro" id="IPR036259">
    <property type="entry name" value="MFS_trans_sf"/>
</dbReference>
<feature type="domain" description="Major facilitator superfamily (MFS) profile" evidence="7">
    <location>
        <begin position="9"/>
        <end position="385"/>
    </location>
</feature>
<evidence type="ECO:0000256" key="6">
    <source>
        <dbReference type="SAM" id="Phobius"/>
    </source>
</evidence>
<evidence type="ECO:0000256" key="1">
    <source>
        <dbReference type="ARBA" id="ARBA00004651"/>
    </source>
</evidence>
<feature type="transmembrane region" description="Helical" evidence="6">
    <location>
        <begin position="140"/>
        <end position="162"/>
    </location>
</feature>
<dbReference type="AlphaFoldDB" id="A0A2U1FHV1"/>
<dbReference type="Proteomes" id="UP000245639">
    <property type="component" value="Unassembled WGS sequence"/>
</dbReference>
<reference evidence="8 9" key="1">
    <citation type="submission" date="2018-04" db="EMBL/GenBank/DDBJ databases">
        <title>Genomic Encyclopedia of Type Strains, Phase IV (KMG-IV): sequencing the most valuable type-strain genomes for metagenomic binning, comparative biology and taxonomic classification.</title>
        <authorList>
            <person name="Goeker M."/>
        </authorList>
    </citation>
    <scope>NUCLEOTIDE SEQUENCE [LARGE SCALE GENOMIC DNA]</scope>
    <source>
        <strain evidence="8 9">DSM 45771</strain>
    </source>
</reference>
<proteinExistence type="predicted"/>
<feature type="transmembrane region" description="Helical" evidence="6">
    <location>
        <begin position="207"/>
        <end position="232"/>
    </location>
</feature>
<feature type="transmembrane region" description="Helical" evidence="6">
    <location>
        <begin position="52"/>
        <end position="72"/>
    </location>
</feature>
<feature type="transmembrane region" description="Helical" evidence="6">
    <location>
        <begin position="362"/>
        <end position="381"/>
    </location>
</feature>
<dbReference type="PANTHER" id="PTHR43124">
    <property type="entry name" value="PURINE EFFLUX PUMP PBUE"/>
    <property type="match status" value="1"/>
</dbReference>
<evidence type="ECO:0000256" key="5">
    <source>
        <dbReference type="ARBA" id="ARBA00023136"/>
    </source>
</evidence>
<evidence type="ECO:0000256" key="2">
    <source>
        <dbReference type="ARBA" id="ARBA00022475"/>
    </source>
</evidence>
<evidence type="ECO:0000313" key="9">
    <source>
        <dbReference type="Proteomes" id="UP000245639"/>
    </source>
</evidence>
<keyword evidence="9" id="KW-1185">Reference proteome</keyword>
<feature type="transmembrane region" description="Helical" evidence="6">
    <location>
        <begin position="298"/>
        <end position="320"/>
    </location>
</feature>
<evidence type="ECO:0000256" key="4">
    <source>
        <dbReference type="ARBA" id="ARBA00022989"/>
    </source>
</evidence>
<keyword evidence="4 6" id="KW-1133">Transmembrane helix</keyword>
<dbReference type="EMBL" id="QEKW01000003">
    <property type="protein sequence ID" value="PVZ11763.1"/>
    <property type="molecule type" value="Genomic_DNA"/>
</dbReference>
<dbReference type="Pfam" id="PF07690">
    <property type="entry name" value="MFS_1"/>
    <property type="match status" value="1"/>
</dbReference>
<feature type="transmembrane region" description="Helical" evidence="6">
    <location>
        <begin position="168"/>
        <end position="187"/>
    </location>
</feature>
<dbReference type="InterPro" id="IPR011701">
    <property type="entry name" value="MFS"/>
</dbReference>
<dbReference type="GO" id="GO:0005886">
    <property type="term" value="C:plasma membrane"/>
    <property type="evidence" value="ECO:0007669"/>
    <property type="project" value="UniProtKB-SubCell"/>
</dbReference>
<feature type="transmembrane region" description="Helical" evidence="6">
    <location>
        <begin position="247"/>
        <end position="267"/>
    </location>
</feature>
<sequence length="390" mass="38358">MRSAEARLAVAGAAVVGVAFGMGRFAFGLTLPALRMDPALSAGGLGDTILGLIASGTFAGYLAGILLAPVLARRFGPRAPTTVGSVCGALGGTVVAVAPSAGVLAAGAVLTGSAAGWVWAPYSDLARVVADPSRRPRTLAVINTGTSVGLLVVGAVGLVATGGAGWRVVWAAIGFASAAAGLLNLWWSPRAERTSPRGGRAAPRGTVWRLAVPSVYSVAYYVGTTTFFTWAADTLRRAGLPSSAGPVLYVVVGLTGLVALATGGWSARFGTPRVAAACLGAVAVALAALGLGGGSWPVALVAAVVFGPGYMSGAAVIAVWTTELVPERPGEAMTAVVAVGAVSAVIAPTVVGLLLGAVGLPVVLVGLGVLLVATAGGVLAARNGRRARPG</sequence>
<dbReference type="RefSeq" id="WP_165825590.1">
    <property type="nucleotide sequence ID" value="NZ_QEKW01000003.1"/>
</dbReference>
<dbReference type="Gene3D" id="1.20.1250.20">
    <property type="entry name" value="MFS general substrate transporter like domains"/>
    <property type="match status" value="1"/>
</dbReference>
<feature type="transmembrane region" description="Helical" evidence="6">
    <location>
        <begin position="274"/>
        <end position="292"/>
    </location>
</feature>
<protein>
    <submittedName>
        <fullName evidence="8">Putative MFS family arabinose efflux permease</fullName>
    </submittedName>
</protein>
<keyword evidence="5 6" id="KW-0472">Membrane</keyword>
<comment type="caution">
    <text evidence="8">The sequence shown here is derived from an EMBL/GenBank/DDBJ whole genome shotgun (WGS) entry which is preliminary data.</text>
</comment>
<evidence type="ECO:0000256" key="3">
    <source>
        <dbReference type="ARBA" id="ARBA00022692"/>
    </source>
</evidence>
<gene>
    <name evidence="8" type="ORF">C8D89_10393</name>
</gene>
<dbReference type="PROSITE" id="PS50850">
    <property type="entry name" value="MFS"/>
    <property type="match status" value="1"/>
</dbReference>
<accession>A0A2U1FHV1</accession>
<dbReference type="GO" id="GO:0022857">
    <property type="term" value="F:transmembrane transporter activity"/>
    <property type="evidence" value="ECO:0007669"/>
    <property type="project" value="InterPro"/>
</dbReference>
<dbReference type="InterPro" id="IPR050189">
    <property type="entry name" value="MFS_Efflux_Transporters"/>
</dbReference>
<dbReference type="SUPFAM" id="SSF103473">
    <property type="entry name" value="MFS general substrate transporter"/>
    <property type="match status" value="1"/>
</dbReference>
<keyword evidence="3 6" id="KW-0812">Transmembrane</keyword>
<evidence type="ECO:0000313" key="8">
    <source>
        <dbReference type="EMBL" id="PVZ11763.1"/>
    </source>
</evidence>
<comment type="subcellular location">
    <subcellularLocation>
        <location evidence="1">Cell membrane</location>
        <topology evidence="1">Multi-pass membrane protein</topology>
    </subcellularLocation>
</comment>
<name>A0A2U1FHV1_9PSEU</name>
<feature type="transmembrane region" description="Helical" evidence="6">
    <location>
        <begin position="332"/>
        <end position="356"/>
    </location>
</feature>